<dbReference type="GO" id="GO:0016758">
    <property type="term" value="F:hexosyltransferase activity"/>
    <property type="evidence" value="ECO:0007669"/>
    <property type="project" value="UniProtKB-ARBA"/>
</dbReference>
<proteinExistence type="predicted"/>
<dbReference type="PANTHER" id="PTHR22916">
    <property type="entry name" value="GLYCOSYLTRANSFERASE"/>
    <property type="match status" value="1"/>
</dbReference>
<dbReference type="PANTHER" id="PTHR22916:SF3">
    <property type="entry name" value="UDP-GLCNAC:BETAGAL BETA-1,3-N-ACETYLGLUCOSAMINYLTRANSFERASE-LIKE PROTEIN 1"/>
    <property type="match status" value="1"/>
</dbReference>
<name>A0A109UHB3_9FIRM</name>
<dbReference type="InterPro" id="IPR029044">
    <property type="entry name" value="Nucleotide-diphossugar_trans"/>
</dbReference>
<organism evidence="2 3">
    <name type="scientific">Erysipelothrix larvae</name>
    <dbReference type="NCBI Taxonomy" id="1514105"/>
    <lineage>
        <taxon>Bacteria</taxon>
        <taxon>Bacillati</taxon>
        <taxon>Bacillota</taxon>
        <taxon>Erysipelotrichia</taxon>
        <taxon>Erysipelotrichales</taxon>
        <taxon>Erysipelotrichaceae</taxon>
        <taxon>Erysipelothrix</taxon>
    </lineage>
</organism>
<reference evidence="2 3" key="1">
    <citation type="submission" date="2015-10" db="EMBL/GenBank/DDBJ databases">
        <title>Erysipelothrix larvae sp. LV19 isolated from the larval gut of the rhinoceros beetle, Trypoxylus dichotomus.</title>
        <authorList>
            <person name="Lim S."/>
            <person name="Kim B.-C."/>
        </authorList>
    </citation>
    <scope>NUCLEOTIDE SEQUENCE [LARGE SCALE GENOMIC DNA]</scope>
    <source>
        <strain evidence="2 3">LV19</strain>
    </source>
</reference>
<evidence type="ECO:0000313" key="2">
    <source>
        <dbReference type="EMBL" id="AMC94022.1"/>
    </source>
</evidence>
<dbReference type="Gene3D" id="3.90.550.10">
    <property type="entry name" value="Spore Coat Polysaccharide Biosynthesis Protein SpsA, Chain A"/>
    <property type="match status" value="1"/>
</dbReference>
<evidence type="ECO:0000259" key="1">
    <source>
        <dbReference type="Pfam" id="PF00535"/>
    </source>
</evidence>
<feature type="domain" description="Glycosyltransferase 2-like" evidence="1">
    <location>
        <begin position="4"/>
        <end position="110"/>
    </location>
</feature>
<dbReference type="RefSeq" id="WP_067633335.1">
    <property type="nucleotide sequence ID" value="NZ_CP013213.1"/>
</dbReference>
<dbReference type="AlphaFoldDB" id="A0A109UHB3"/>
<dbReference type="KEGG" id="erl:AOC36_08490"/>
<accession>A0A109UHB3</accession>
<gene>
    <name evidence="2" type="ORF">AOC36_08490</name>
</gene>
<dbReference type="InterPro" id="IPR001173">
    <property type="entry name" value="Glyco_trans_2-like"/>
</dbReference>
<dbReference type="CDD" id="cd00761">
    <property type="entry name" value="Glyco_tranf_GTA_type"/>
    <property type="match status" value="1"/>
</dbReference>
<dbReference type="EMBL" id="CP013213">
    <property type="protein sequence ID" value="AMC94022.1"/>
    <property type="molecule type" value="Genomic_DNA"/>
</dbReference>
<dbReference type="Pfam" id="PF00535">
    <property type="entry name" value="Glycos_transf_2"/>
    <property type="match status" value="1"/>
</dbReference>
<dbReference type="Proteomes" id="UP000063781">
    <property type="component" value="Chromosome"/>
</dbReference>
<dbReference type="SUPFAM" id="SSF53448">
    <property type="entry name" value="Nucleotide-diphospho-sugar transferases"/>
    <property type="match status" value="1"/>
</dbReference>
<keyword evidence="3" id="KW-1185">Reference proteome</keyword>
<dbReference type="OrthoDB" id="9807674at2"/>
<dbReference type="STRING" id="1514105.AOC36_08490"/>
<sequence length="307" mass="35590">MKYSIIIPVFNSEKHIERCLLSIIANNFDDYEVIIVDDGSIDRTAALCETIIREHNTIKYVRKENGGASSARNVGIKQSKGDYILFVDSDDEVNQSYFKHLDKILEADKETDMILFNIDPESTLAKTKPAFTKHELYKALISYEYNAPWNKCYLGSIIRDQNIVFDEQVVFGEDLLFFIQYYAYVNHPHALYEHIYIQHMNPESITNSKLKFDELADLDKVFRTLIEVCETKEDEDIVINKAFSILLNRYVRLIDQVNDKHKVQDEFMKYQTVKAVFEYQNLSTVNQVKKTLVTIGLGGLLKKVLKG</sequence>
<protein>
    <recommendedName>
        <fullName evidence="1">Glycosyltransferase 2-like domain-containing protein</fullName>
    </recommendedName>
</protein>
<evidence type="ECO:0000313" key="3">
    <source>
        <dbReference type="Proteomes" id="UP000063781"/>
    </source>
</evidence>